<dbReference type="OrthoDB" id="5398354at2759"/>
<name>A0A317SZK6_9PEZI</name>
<comment type="caution">
    <text evidence="3">The sequence shown here is derived from an EMBL/GenBank/DDBJ whole genome shotgun (WGS) entry which is preliminary data.</text>
</comment>
<evidence type="ECO:0000256" key="1">
    <source>
        <dbReference type="SAM" id="Coils"/>
    </source>
</evidence>
<accession>A0A317SZK6</accession>
<reference evidence="3 4" key="1">
    <citation type="submission" date="2018-03" db="EMBL/GenBank/DDBJ databases">
        <title>Genomes of Pezizomycetes fungi and the evolution of truffles.</title>
        <authorList>
            <person name="Murat C."/>
            <person name="Payen T."/>
            <person name="Noel B."/>
            <person name="Kuo A."/>
            <person name="Martin F.M."/>
        </authorList>
    </citation>
    <scope>NUCLEOTIDE SEQUENCE [LARGE SCALE GENOMIC DNA]</scope>
    <source>
        <strain evidence="3">091103-1</strain>
    </source>
</reference>
<evidence type="ECO:0000313" key="3">
    <source>
        <dbReference type="EMBL" id="PWW79842.1"/>
    </source>
</evidence>
<feature type="compositionally biased region" description="Basic and acidic residues" evidence="2">
    <location>
        <begin position="28"/>
        <end position="40"/>
    </location>
</feature>
<gene>
    <name evidence="3" type="ORF">C7212DRAFT_349517</name>
</gene>
<dbReference type="AlphaFoldDB" id="A0A317SZK6"/>
<protein>
    <submittedName>
        <fullName evidence="3">Uncharacterized protein</fullName>
    </submittedName>
</protein>
<dbReference type="EMBL" id="PYWC01000006">
    <property type="protein sequence ID" value="PWW79842.1"/>
    <property type="molecule type" value="Genomic_DNA"/>
</dbReference>
<sequence>MEKQFEAWKEFVLNLRLAVTDSETEKANLMKQNEEQRATREAGIAQRKRAEEEARKAVTALQDAFQDARRSLQTAMSGVNKATESLGKPPDPESIPKISLNTPSKHKVEGGLLGQVFDFLTGGTRAALRAEREYNEAQLRASEIQKEFLREHHEAARRRVEEARNNAAETQRIHMAIVEKQRAAEEDLQKAAEAIIESTLDLGNLDTEKLTLVCLPKRTLRDFPA</sequence>
<dbReference type="Proteomes" id="UP000246991">
    <property type="component" value="Unassembled WGS sequence"/>
</dbReference>
<feature type="coiled-coil region" evidence="1">
    <location>
        <begin position="127"/>
        <end position="173"/>
    </location>
</feature>
<keyword evidence="4" id="KW-1185">Reference proteome</keyword>
<keyword evidence="1" id="KW-0175">Coiled coil</keyword>
<evidence type="ECO:0000256" key="2">
    <source>
        <dbReference type="SAM" id="MobiDB-lite"/>
    </source>
</evidence>
<organism evidence="3 4">
    <name type="scientific">Tuber magnatum</name>
    <name type="common">white Piedmont truffle</name>
    <dbReference type="NCBI Taxonomy" id="42249"/>
    <lineage>
        <taxon>Eukaryota</taxon>
        <taxon>Fungi</taxon>
        <taxon>Dikarya</taxon>
        <taxon>Ascomycota</taxon>
        <taxon>Pezizomycotina</taxon>
        <taxon>Pezizomycetes</taxon>
        <taxon>Pezizales</taxon>
        <taxon>Tuberaceae</taxon>
        <taxon>Tuber</taxon>
    </lineage>
</organism>
<feature type="region of interest" description="Disordered" evidence="2">
    <location>
        <begin position="28"/>
        <end position="51"/>
    </location>
</feature>
<evidence type="ECO:0000313" key="4">
    <source>
        <dbReference type="Proteomes" id="UP000246991"/>
    </source>
</evidence>
<proteinExistence type="predicted"/>